<comment type="function">
    <text evidence="8">Cytokine with immunoregulatory activity. May promote the transition between innate and adaptive immunity. Induces the production of IgG(1) and IgG(3) in B-cells. Implicated in the generation and maintenance of T follicular helper (Tfh) cells and the formation of germinal-centers. Together with IL6, control the early generation of Tfh cells and are critical for an effective antibody response to acute viral infection. May play a role in proliferation and maturation of natural killer (NK) cells in synergy with IL15. May regulate proliferation of mature B- and T-cells in response to activating stimuli. In synergy with IL15 and IL18 stimulates interferon gamma production in T-cells and NK cells. During T-cell mediated immune response may inhibit dendritic cells (DC) activation and maturation.</text>
</comment>
<dbReference type="PANTHER" id="PTHR14356:SF2">
    <property type="entry name" value="INTERLEUKIN-21"/>
    <property type="match status" value="1"/>
</dbReference>
<proteinExistence type="inferred from homology"/>
<dbReference type="GO" id="GO:0005615">
    <property type="term" value="C:extracellular space"/>
    <property type="evidence" value="ECO:0007669"/>
    <property type="project" value="UniProtKB-KW"/>
</dbReference>
<evidence type="ECO:0000256" key="3">
    <source>
        <dbReference type="ARBA" id="ARBA00022514"/>
    </source>
</evidence>
<dbReference type="GO" id="GO:0005126">
    <property type="term" value="F:cytokine receptor binding"/>
    <property type="evidence" value="ECO:0007669"/>
    <property type="project" value="InterPro"/>
</dbReference>
<evidence type="ECO:0000256" key="1">
    <source>
        <dbReference type="ARBA" id="ARBA00004613"/>
    </source>
</evidence>
<dbReference type="SUPFAM" id="SSF47266">
    <property type="entry name" value="4-helical cytokines"/>
    <property type="match status" value="1"/>
</dbReference>
<dbReference type="AlphaFoldDB" id="A0A3Q4AKF6"/>
<keyword evidence="11" id="KW-1185">Reference proteome</keyword>
<feature type="signal peptide" evidence="9">
    <location>
        <begin position="1"/>
        <end position="15"/>
    </location>
</feature>
<comment type="subcellular location">
    <subcellularLocation>
        <location evidence="1">Secreted</location>
    </subcellularLocation>
</comment>
<reference evidence="10" key="1">
    <citation type="submission" date="2025-08" db="UniProtKB">
        <authorList>
            <consortium name="Ensembl"/>
        </authorList>
    </citation>
    <scope>IDENTIFICATION</scope>
</reference>
<organism evidence="10 11">
    <name type="scientific">Mola mola</name>
    <name type="common">Ocean sunfish</name>
    <name type="synonym">Tetraodon mola</name>
    <dbReference type="NCBI Taxonomy" id="94237"/>
    <lineage>
        <taxon>Eukaryota</taxon>
        <taxon>Metazoa</taxon>
        <taxon>Chordata</taxon>
        <taxon>Craniata</taxon>
        <taxon>Vertebrata</taxon>
        <taxon>Euteleostomi</taxon>
        <taxon>Actinopterygii</taxon>
        <taxon>Neopterygii</taxon>
        <taxon>Teleostei</taxon>
        <taxon>Neoteleostei</taxon>
        <taxon>Acanthomorphata</taxon>
        <taxon>Eupercaria</taxon>
        <taxon>Tetraodontiformes</taxon>
        <taxon>Molidae</taxon>
        <taxon>Mola</taxon>
    </lineage>
</organism>
<dbReference type="GO" id="GO:0005125">
    <property type="term" value="F:cytokine activity"/>
    <property type="evidence" value="ECO:0007669"/>
    <property type="project" value="UniProtKB-KW"/>
</dbReference>
<comment type="similarity">
    <text evidence="2">Belongs to the IL-15/IL-21 family.</text>
</comment>
<evidence type="ECO:0000256" key="6">
    <source>
        <dbReference type="ARBA" id="ARBA00023157"/>
    </source>
</evidence>
<evidence type="ECO:0000256" key="7">
    <source>
        <dbReference type="ARBA" id="ARBA00039957"/>
    </source>
</evidence>
<dbReference type="GO" id="GO:0006955">
    <property type="term" value="P:immune response"/>
    <property type="evidence" value="ECO:0007669"/>
    <property type="project" value="InterPro"/>
</dbReference>
<keyword evidence="4" id="KW-0964">Secreted</keyword>
<keyword evidence="6" id="KW-1015">Disulfide bond</keyword>
<name>A0A3Q4AKF6_MOLML</name>
<evidence type="ECO:0000313" key="11">
    <source>
        <dbReference type="Proteomes" id="UP000261620"/>
    </source>
</evidence>
<evidence type="ECO:0000256" key="9">
    <source>
        <dbReference type="SAM" id="SignalP"/>
    </source>
</evidence>
<evidence type="ECO:0000256" key="4">
    <source>
        <dbReference type="ARBA" id="ARBA00022525"/>
    </source>
</evidence>
<keyword evidence="3" id="KW-0202">Cytokine</keyword>
<evidence type="ECO:0000256" key="5">
    <source>
        <dbReference type="ARBA" id="ARBA00022729"/>
    </source>
</evidence>
<keyword evidence="5 9" id="KW-0732">Signal</keyword>
<dbReference type="InterPro" id="IPR009079">
    <property type="entry name" value="4_helix_cytokine-like_core"/>
</dbReference>
<dbReference type="Ensembl" id="ENSMMOT00000004775.1">
    <property type="protein sequence ID" value="ENSMMOP00000004690.1"/>
    <property type="gene ID" value="ENSMMOG00000003747.1"/>
</dbReference>
<reference evidence="10" key="2">
    <citation type="submission" date="2025-09" db="UniProtKB">
        <authorList>
            <consortium name="Ensembl"/>
        </authorList>
    </citation>
    <scope>IDENTIFICATION</scope>
</reference>
<dbReference type="PANTHER" id="PTHR14356">
    <property type="entry name" value="INTERLEUKIN-15-RELATED"/>
    <property type="match status" value="1"/>
</dbReference>
<dbReference type="STRING" id="94237.ENSMMOP00000004690"/>
<dbReference type="InterPro" id="IPR003443">
    <property type="entry name" value="IL-15/IL-21_fam"/>
</dbReference>
<feature type="chain" id="PRO_5018687768" description="Interleukin-21" evidence="9">
    <location>
        <begin position="16"/>
        <end position="160"/>
    </location>
</feature>
<accession>A0A3Q4AKF6</accession>
<evidence type="ECO:0000313" key="10">
    <source>
        <dbReference type="Ensembl" id="ENSMMOP00000004690.1"/>
    </source>
</evidence>
<protein>
    <recommendedName>
        <fullName evidence="7">Interleukin-21</fullName>
    </recommendedName>
</protein>
<dbReference type="Proteomes" id="UP000261620">
    <property type="component" value="Unplaced"/>
</dbReference>
<dbReference type="OMA" id="FCLFAVC"/>
<evidence type="ECO:0000256" key="8">
    <source>
        <dbReference type="ARBA" id="ARBA00045924"/>
    </source>
</evidence>
<sequence>MKLVAFCLFALCCWSLDNMSANANNQYLQRRKLQEVLRRLNTVKASLQDSKQSVNTPPQDIEDCCCLSALQCFRENLHVEFNVSTTNHFYRSLKHNLTEGGLDFCNSRNSTCQACQSHPKENAKEFFNRLQSLIQKVNGFCFISPTEAKGKVPVALHILI</sequence>
<dbReference type="Gene3D" id="1.20.1250.70">
    <property type="entry name" value="Interleukin-15/Interleukin-21"/>
    <property type="match status" value="1"/>
</dbReference>
<evidence type="ECO:0000256" key="2">
    <source>
        <dbReference type="ARBA" id="ARBA00006050"/>
    </source>
</evidence>